<evidence type="ECO:0000313" key="1">
    <source>
        <dbReference type="EMBL" id="MPM67637.1"/>
    </source>
</evidence>
<dbReference type="AlphaFoldDB" id="A0A645BQX5"/>
<comment type="caution">
    <text evidence="1">The sequence shown here is derived from an EMBL/GenBank/DDBJ whole genome shotgun (WGS) entry which is preliminary data.</text>
</comment>
<sequence length="152" mass="16258">MNASGYATVPAAVDFLQKRGVTRLDRLAFSAARSGNLSGISQLATRIPAAEASVPELDSHSRTFTAKLEKAFPGCRVTAASDGGSYGPLEIIPQNSGFGLVYSNPGANLEWRLSLEQTGSGCRLTLNRPGREPEVTVLPNSSVPEVWIHEFR</sequence>
<name>A0A645BQX5_9ZZZZ</name>
<organism evidence="1">
    <name type="scientific">bioreactor metagenome</name>
    <dbReference type="NCBI Taxonomy" id="1076179"/>
    <lineage>
        <taxon>unclassified sequences</taxon>
        <taxon>metagenomes</taxon>
        <taxon>ecological metagenomes</taxon>
    </lineage>
</organism>
<reference evidence="1" key="1">
    <citation type="submission" date="2019-08" db="EMBL/GenBank/DDBJ databases">
        <authorList>
            <person name="Kucharzyk K."/>
            <person name="Murdoch R.W."/>
            <person name="Higgins S."/>
            <person name="Loffler F."/>
        </authorList>
    </citation>
    <scope>NUCLEOTIDE SEQUENCE</scope>
</reference>
<dbReference type="EMBL" id="VSSQ01021803">
    <property type="protein sequence ID" value="MPM67637.1"/>
    <property type="molecule type" value="Genomic_DNA"/>
</dbReference>
<accession>A0A645BQX5</accession>
<proteinExistence type="predicted"/>
<protein>
    <submittedName>
        <fullName evidence="1">Uncharacterized protein</fullName>
    </submittedName>
</protein>
<gene>
    <name evidence="1" type="ORF">SDC9_114561</name>
</gene>